<sequence length="411" mass="47651">MQRLTVFEHDTLSVGPTVTAKHVQALLRYAERSGHRFLTPVYQGVRLNSWVGSVQVGDLQLEILPKTGRQGHAELWRKALPDLLRACRLLPVKQAEALQAPTPGTLPEQYAQHYLSILEQLWAQGLRRHYQAEEGNLPFWRGKVVMRQQLRQNYLHQERCYTRHTRYAIDHPVHQLLYQALEALASWPLAASLQVQRRRLRQEWPITTPLPDATARAEQLIKTAWNDTYRQALVLARLILTHTRVDGQGGPDHVHALLFDMNRLFEEYVYRQLKAHETEALRITRQCSRLFWETRSIRPDILIEAGDQRWVLDTKWKTSRRGQPDDDDLKQMYVYTHYYGADCAVLLYPQTNEASDFHGSYHRTPRLSASDRPHACRVQFAALLRHGSLNPHLGRELLQGMLADSPIARLV</sequence>
<dbReference type="InterPro" id="IPR019292">
    <property type="entry name" value="McrC"/>
</dbReference>
<reference evidence="1 2" key="1">
    <citation type="submission" date="2016-10" db="EMBL/GenBank/DDBJ databases">
        <authorList>
            <person name="de Groot N.N."/>
        </authorList>
    </citation>
    <scope>NUCLEOTIDE SEQUENCE [LARGE SCALE GENOMIC DNA]</scope>
    <source>
        <strain evidence="1 2">DSM 25186</strain>
    </source>
</reference>
<dbReference type="EMBL" id="FNFO01000003">
    <property type="protein sequence ID" value="SDK84305.1"/>
    <property type="molecule type" value="Genomic_DNA"/>
</dbReference>
<dbReference type="STRING" id="1075417.SAMN05421823_103694"/>
<dbReference type="Proteomes" id="UP000198510">
    <property type="component" value="Unassembled WGS sequence"/>
</dbReference>
<gene>
    <name evidence="1" type="ORF">SAMN05421823_103694</name>
</gene>
<dbReference type="RefSeq" id="WP_089681681.1">
    <property type="nucleotide sequence ID" value="NZ_FNFO01000003.1"/>
</dbReference>
<accession>A0A1G9F7J3</accession>
<dbReference type="AlphaFoldDB" id="A0A1G9F7J3"/>
<dbReference type="OrthoDB" id="307209at2"/>
<dbReference type="PANTHER" id="PTHR38733:SF1">
    <property type="entry name" value="TYPE IV METHYL-DIRECTED RESTRICTION ENZYME ECOKMCRBC"/>
    <property type="match status" value="1"/>
</dbReference>
<name>A0A1G9F7J3_9BACT</name>
<organism evidence="1 2">
    <name type="scientific">Catalinimonas alkaloidigena</name>
    <dbReference type="NCBI Taxonomy" id="1075417"/>
    <lineage>
        <taxon>Bacteria</taxon>
        <taxon>Pseudomonadati</taxon>
        <taxon>Bacteroidota</taxon>
        <taxon>Cytophagia</taxon>
        <taxon>Cytophagales</taxon>
        <taxon>Catalimonadaceae</taxon>
        <taxon>Catalinimonas</taxon>
    </lineage>
</organism>
<dbReference type="PANTHER" id="PTHR38733">
    <property type="entry name" value="PROTEIN MCRC"/>
    <property type="match status" value="1"/>
</dbReference>
<dbReference type="Pfam" id="PF10117">
    <property type="entry name" value="McrBC"/>
    <property type="match status" value="1"/>
</dbReference>
<keyword evidence="2" id="KW-1185">Reference proteome</keyword>
<evidence type="ECO:0000313" key="1">
    <source>
        <dbReference type="EMBL" id="SDK84305.1"/>
    </source>
</evidence>
<evidence type="ECO:0000313" key="2">
    <source>
        <dbReference type="Proteomes" id="UP000198510"/>
    </source>
</evidence>
<proteinExistence type="predicted"/>
<protein>
    <submittedName>
        <fullName evidence="1">5-methylcytosine-specific restriction enzyme subunit McrC</fullName>
    </submittedName>
</protein>